<gene>
    <name evidence="2" type="ORF">GR183_00630</name>
</gene>
<reference evidence="2 3" key="1">
    <citation type="submission" date="2019-12" db="EMBL/GenBank/DDBJ databases">
        <authorList>
            <person name="Li M."/>
        </authorList>
    </citation>
    <scope>NUCLEOTIDE SEQUENCE [LARGE SCALE GENOMIC DNA]</scope>
    <source>
        <strain evidence="2 3">GBMRC 2046</strain>
    </source>
</reference>
<organism evidence="2 3">
    <name type="scientific">Stappia sediminis</name>
    <dbReference type="NCBI Taxonomy" id="2692190"/>
    <lineage>
        <taxon>Bacteria</taxon>
        <taxon>Pseudomonadati</taxon>
        <taxon>Pseudomonadota</taxon>
        <taxon>Alphaproteobacteria</taxon>
        <taxon>Hyphomicrobiales</taxon>
        <taxon>Stappiaceae</taxon>
        <taxon>Stappia</taxon>
    </lineage>
</organism>
<name>A0A7X3LQT8_9HYPH</name>
<accession>A0A7X3LQT8</accession>
<dbReference type="AlphaFoldDB" id="A0A7X3LQT8"/>
<dbReference type="EMBL" id="WUMV01000001">
    <property type="protein sequence ID" value="MXN63395.1"/>
    <property type="molecule type" value="Genomic_DNA"/>
</dbReference>
<evidence type="ECO:0000256" key="1">
    <source>
        <dbReference type="SAM" id="SignalP"/>
    </source>
</evidence>
<feature type="signal peptide" evidence="1">
    <location>
        <begin position="1"/>
        <end position="26"/>
    </location>
</feature>
<dbReference type="RefSeq" id="WP_160773654.1">
    <property type="nucleotide sequence ID" value="NZ_WUMV01000001.1"/>
</dbReference>
<dbReference type="Proteomes" id="UP000433101">
    <property type="component" value="Unassembled WGS sequence"/>
</dbReference>
<proteinExistence type="predicted"/>
<evidence type="ECO:0000313" key="3">
    <source>
        <dbReference type="Proteomes" id="UP000433101"/>
    </source>
</evidence>
<protein>
    <submittedName>
        <fullName evidence="2">Uncharacterized protein</fullName>
    </submittedName>
</protein>
<feature type="chain" id="PRO_5031446049" evidence="1">
    <location>
        <begin position="27"/>
        <end position="90"/>
    </location>
</feature>
<comment type="caution">
    <text evidence="2">The sequence shown here is derived from an EMBL/GenBank/DDBJ whole genome shotgun (WGS) entry which is preliminary data.</text>
</comment>
<keyword evidence="1" id="KW-0732">Signal</keyword>
<evidence type="ECO:0000313" key="2">
    <source>
        <dbReference type="EMBL" id="MXN63395.1"/>
    </source>
</evidence>
<keyword evidence="3" id="KW-1185">Reference proteome</keyword>
<sequence length="90" mass="10137">MKRIRSAVAIAVLSAVVVGPVGQAFAGDYWDRSAKLRDLERSEARGGPYIRGGRSGFQTRFRVCNILPTPTRDPYTGERIYVNKEVCWFE</sequence>